<dbReference type="Proteomes" id="UP000245946">
    <property type="component" value="Unassembled WGS sequence"/>
</dbReference>
<dbReference type="PIRSF" id="PIRSF029171">
    <property type="entry name" value="Esterase_LipA"/>
    <property type="match status" value="1"/>
</dbReference>
<dbReference type="AlphaFoldDB" id="A0A316Z6C6"/>
<dbReference type="GO" id="GO:0004806">
    <property type="term" value="F:triacylglycerol lipase activity"/>
    <property type="evidence" value="ECO:0007669"/>
    <property type="project" value="UniProtKB-UniRule"/>
</dbReference>
<reference evidence="9 10" key="1">
    <citation type="journal article" date="2018" name="Mol. Biol. Evol.">
        <title>Broad Genomic Sampling Reveals a Smut Pathogenic Ancestry of the Fungal Clade Ustilaginomycotina.</title>
        <authorList>
            <person name="Kijpornyongpan T."/>
            <person name="Mondo S.J."/>
            <person name="Barry K."/>
            <person name="Sandor L."/>
            <person name="Lee J."/>
            <person name="Lipzen A."/>
            <person name="Pangilinan J."/>
            <person name="LaButti K."/>
            <person name="Hainaut M."/>
            <person name="Henrissat B."/>
            <person name="Grigoriev I.V."/>
            <person name="Spatafora J.W."/>
            <person name="Aime M.C."/>
        </authorList>
    </citation>
    <scope>NUCLEOTIDE SEQUENCE [LARGE SCALE GENOMIC DNA]</scope>
    <source>
        <strain evidence="9 10">MCA 4186</strain>
    </source>
</reference>
<organism evidence="9 10">
    <name type="scientific">Tilletiopsis washingtonensis</name>
    <dbReference type="NCBI Taxonomy" id="58919"/>
    <lineage>
        <taxon>Eukaryota</taxon>
        <taxon>Fungi</taxon>
        <taxon>Dikarya</taxon>
        <taxon>Basidiomycota</taxon>
        <taxon>Ustilaginomycotina</taxon>
        <taxon>Exobasidiomycetes</taxon>
        <taxon>Entylomatales</taxon>
        <taxon>Entylomatales incertae sedis</taxon>
        <taxon>Tilletiopsis</taxon>
    </lineage>
</organism>
<dbReference type="EC" id="3.1.1.3" evidence="3"/>
<dbReference type="GO" id="GO:0005576">
    <property type="term" value="C:extracellular region"/>
    <property type="evidence" value="ECO:0007669"/>
    <property type="project" value="UniProtKB-SubCell"/>
</dbReference>
<dbReference type="Pfam" id="PF03583">
    <property type="entry name" value="LIP"/>
    <property type="match status" value="1"/>
</dbReference>
<evidence type="ECO:0000256" key="8">
    <source>
        <dbReference type="PIRNR" id="PIRNR029171"/>
    </source>
</evidence>
<evidence type="ECO:0000313" key="10">
    <source>
        <dbReference type="Proteomes" id="UP000245946"/>
    </source>
</evidence>
<keyword evidence="6" id="KW-0442">Lipid degradation</keyword>
<dbReference type="InterPro" id="IPR029058">
    <property type="entry name" value="AB_hydrolase_fold"/>
</dbReference>
<comment type="similarity">
    <text evidence="8">Belongs to the AB hydrolase superfamily. Lipase family.</text>
</comment>
<evidence type="ECO:0000256" key="2">
    <source>
        <dbReference type="ARBA" id="ARBA00004613"/>
    </source>
</evidence>
<proteinExistence type="inferred from homology"/>
<evidence type="ECO:0000256" key="5">
    <source>
        <dbReference type="ARBA" id="ARBA00022801"/>
    </source>
</evidence>
<comment type="catalytic activity">
    <reaction evidence="1">
        <text>a triacylglycerol + H2O = a diacylglycerol + a fatty acid + H(+)</text>
        <dbReference type="Rhea" id="RHEA:12044"/>
        <dbReference type="ChEBI" id="CHEBI:15377"/>
        <dbReference type="ChEBI" id="CHEBI:15378"/>
        <dbReference type="ChEBI" id="CHEBI:17855"/>
        <dbReference type="ChEBI" id="CHEBI:18035"/>
        <dbReference type="ChEBI" id="CHEBI:28868"/>
        <dbReference type="EC" id="3.1.1.3"/>
    </reaction>
</comment>
<keyword evidence="7" id="KW-0443">Lipid metabolism</keyword>
<evidence type="ECO:0000313" key="9">
    <source>
        <dbReference type="EMBL" id="PWN96604.1"/>
    </source>
</evidence>
<dbReference type="PANTHER" id="PTHR34853">
    <property type="match status" value="1"/>
</dbReference>
<name>A0A316Z6C6_9BASI</name>
<dbReference type="Gene3D" id="1.10.260.130">
    <property type="match status" value="1"/>
</dbReference>
<dbReference type="PANTHER" id="PTHR34853:SF1">
    <property type="entry name" value="LIPASE 5"/>
    <property type="match status" value="1"/>
</dbReference>
<gene>
    <name evidence="9" type="ORF">FA09DRAFT_339975</name>
</gene>
<dbReference type="OrthoDB" id="2373480at2759"/>
<dbReference type="SUPFAM" id="SSF53474">
    <property type="entry name" value="alpha/beta-Hydrolases"/>
    <property type="match status" value="1"/>
</dbReference>
<evidence type="ECO:0000256" key="4">
    <source>
        <dbReference type="ARBA" id="ARBA00022525"/>
    </source>
</evidence>
<dbReference type="RefSeq" id="XP_025596883.1">
    <property type="nucleotide sequence ID" value="XM_025744272.1"/>
</dbReference>
<keyword evidence="5" id="KW-0378">Hydrolase</keyword>
<evidence type="ECO:0000256" key="3">
    <source>
        <dbReference type="ARBA" id="ARBA00013279"/>
    </source>
</evidence>
<comment type="subcellular location">
    <subcellularLocation>
        <location evidence="2">Secreted</location>
    </subcellularLocation>
</comment>
<dbReference type="GO" id="GO:0016042">
    <property type="term" value="P:lipid catabolic process"/>
    <property type="evidence" value="ECO:0007669"/>
    <property type="project" value="UniProtKB-UniRule"/>
</dbReference>
<dbReference type="EMBL" id="KZ819298">
    <property type="protein sequence ID" value="PWN96604.1"/>
    <property type="molecule type" value="Genomic_DNA"/>
</dbReference>
<dbReference type="GeneID" id="37271816"/>
<dbReference type="Gene3D" id="3.40.50.1820">
    <property type="entry name" value="alpha/beta hydrolase"/>
    <property type="match status" value="1"/>
</dbReference>
<protein>
    <recommendedName>
        <fullName evidence="3">triacylglycerol lipase</fullName>
        <ecNumber evidence="3">3.1.1.3</ecNumber>
    </recommendedName>
</protein>
<evidence type="ECO:0000256" key="7">
    <source>
        <dbReference type="ARBA" id="ARBA00023098"/>
    </source>
</evidence>
<keyword evidence="10" id="KW-1185">Reference proteome</keyword>
<keyword evidence="4" id="KW-0964">Secreted</keyword>
<accession>A0A316Z6C6</accession>
<evidence type="ECO:0000256" key="1">
    <source>
        <dbReference type="ARBA" id="ARBA00001024"/>
    </source>
</evidence>
<dbReference type="InterPro" id="IPR005152">
    <property type="entry name" value="Lipase_secreted"/>
</dbReference>
<sequence length="464" mass="50757">MCNKAAPKPTLWRRFLTLFGVAPPHPAPQYDPFYGYNTPSSDPSLQAAPGTILRSRKIEIVPFPGFDAKNLSAWQLAYVTRGAEGQGQVTIVTIIAPPGPGKRDRVVSYQPKTDSAAPICRTSYALRKGGTERYGALSEQIFMETLLDRGWVIVCPDYESQNDAFGAGVQSGQATLDALRAALQFKELALEENARIVGWGYSGGAIATAWAAQLQSSYAPELRNIVGWSFGGTAVDLEAAARHCNNTVVAGIVVGVLQGLANAYPKLNKWLLASINKVGEPHFLKARESCFYSVVASSLGKDVLGLVAAADSKKSEGYFNVSDVLGAPECRDVMKHNLLGAHPTQIPVAPLFIVQSLHDEIVPFAPVDDLVQRWGRAGARIEYIRDEWSAHVILCFTGYPVTVKWMEERLELKPNPVLPGKPYVRTVKTSLNDEPAKACLGCRQGQLQKQMVNDYQKPNKTWWT</sequence>
<evidence type="ECO:0000256" key="6">
    <source>
        <dbReference type="ARBA" id="ARBA00022963"/>
    </source>
</evidence>